<organism evidence="2 3">
    <name type="scientific">Salipaludibacillus neizhouensis</name>
    <dbReference type="NCBI Taxonomy" id="885475"/>
    <lineage>
        <taxon>Bacteria</taxon>
        <taxon>Bacillati</taxon>
        <taxon>Bacillota</taxon>
        <taxon>Bacilli</taxon>
        <taxon>Bacillales</taxon>
        <taxon>Bacillaceae</taxon>
    </lineage>
</organism>
<dbReference type="EMBL" id="PDOE01000002">
    <property type="protein sequence ID" value="RKL68468.1"/>
    <property type="molecule type" value="Genomic_DNA"/>
</dbReference>
<evidence type="ECO:0000313" key="3">
    <source>
        <dbReference type="Proteomes" id="UP000281498"/>
    </source>
</evidence>
<evidence type="ECO:0000256" key="1">
    <source>
        <dbReference type="SAM" id="Phobius"/>
    </source>
</evidence>
<proteinExistence type="predicted"/>
<evidence type="ECO:0000313" key="2">
    <source>
        <dbReference type="EMBL" id="RKL68468.1"/>
    </source>
</evidence>
<keyword evidence="1" id="KW-1133">Transmembrane helix</keyword>
<sequence length="117" mass="12590">MSYESPVRPLFEKFSKGRDVTLIYGDPIELGDMKILPVAKVNYSFGGGGGKSLGTEKAPPSEGEGGGGHVSITPVGVFHISPTETIFKPVKDVKKTIGMMMLGILTLGFVWFSREIK</sequence>
<reference evidence="2 3" key="1">
    <citation type="submission" date="2017-10" db="EMBL/GenBank/DDBJ databases">
        <title>Bacillus sp. nov., a halophilic bacterium isolated from a Keqin Lake.</title>
        <authorList>
            <person name="Wang H."/>
        </authorList>
    </citation>
    <scope>NUCLEOTIDE SEQUENCE [LARGE SCALE GENOMIC DNA]</scope>
    <source>
        <strain evidence="2 3">KCTC 13187</strain>
    </source>
</reference>
<dbReference type="AlphaFoldDB" id="A0A3A9KA70"/>
<dbReference type="InterPro" id="IPR014229">
    <property type="entry name" value="Spore_YtfJ"/>
</dbReference>
<keyword evidence="1" id="KW-0812">Transmembrane</keyword>
<dbReference type="Proteomes" id="UP000281498">
    <property type="component" value="Unassembled WGS sequence"/>
</dbReference>
<dbReference type="PANTHER" id="PTHR39162">
    <property type="entry name" value="GLL3345 PROTEIN"/>
    <property type="match status" value="1"/>
</dbReference>
<name>A0A3A9KA70_9BACI</name>
<protein>
    <submittedName>
        <fullName evidence="2">Sporulation protein YtfJ</fullName>
    </submittedName>
</protein>
<gene>
    <name evidence="2" type="ORF">CR203_07170</name>
</gene>
<comment type="caution">
    <text evidence="2">The sequence shown here is derived from an EMBL/GenBank/DDBJ whole genome shotgun (WGS) entry which is preliminary data.</text>
</comment>
<dbReference type="PANTHER" id="PTHR39162:SF1">
    <property type="entry name" value="SPORULATION PROTEIN YTFJ"/>
    <property type="match status" value="1"/>
</dbReference>
<accession>A0A3A9KA70</accession>
<dbReference type="Pfam" id="PF09579">
    <property type="entry name" value="Spore_YtfJ"/>
    <property type="match status" value="1"/>
</dbReference>
<keyword evidence="3" id="KW-1185">Reference proteome</keyword>
<feature type="transmembrane region" description="Helical" evidence="1">
    <location>
        <begin position="96"/>
        <end position="113"/>
    </location>
</feature>
<keyword evidence="1" id="KW-0472">Membrane</keyword>